<evidence type="ECO:0000256" key="2">
    <source>
        <dbReference type="ARBA" id="ARBA00005417"/>
    </source>
</evidence>
<evidence type="ECO:0000259" key="9">
    <source>
        <dbReference type="PROSITE" id="PS50893"/>
    </source>
</evidence>
<evidence type="ECO:0000256" key="4">
    <source>
        <dbReference type="ARBA" id="ARBA00022475"/>
    </source>
</evidence>
<dbReference type="PROSITE" id="PS00211">
    <property type="entry name" value="ABC_TRANSPORTER_1"/>
    <property type="match status" value="2"/>
</dbReference>
<dbReference type="RefSeq" id="WP_390253085.1">
    <property type="nucleotide sequence ID" value="NZ_JBHSDT010000008.1"/>
</dbReference>
<evidence type="ECO:0000256" key="1">
    <source>
        <dbReference type="ARBA" id="ARBA00004202"/>
    </source>
</evidence>
<proteinExistence type="inferred from homology"/>
<evidence type="ECO:0000256" key="3">
    <source>
        <dbReference type="ARBA" id="ARBA00022448"/>
    </source>
</evidence>
<comment type="similarity">
    <text evidence="2">Belongs to the ABC transporter superfamily.</text>
</comment>
<protein>
    <submittedName>
        <fullName evidence="10">ABC transporter ATP-binding protein</fullName>
    </submittedName>
</protein>
<evidence type="ECO:0000256" key="5">
    <source>
        <dbReference type="ARBA" id="ARBA00022741"/>
    </source>
</evidence>
<dbReference type="InterPro" id="IPR027417">
    <property type="entry name" value="P-loop_NTPase"/>
</dbReference>
<evidence type="ECO:0000256" key="7">
    <source>
        <dbReference type="ARBA" id="ARBA00022967"/>
    </source>
</evidence>
<feature type="domain" description="ABC transporter" evidence="9">
    <location>
        <begin position="258"/>
        <end position="481"/>
    </location>
</feature>
<comment type="subcellular location">
    <subcellularLocation>
        <location evidence="1">Cell membrane</location>
        <topology evidence="1">Peripheral membrane protein</topology>
    </subcellularLocation>
</comment>
<dbReference type="GO" id="GO:0005524">
    <property type="term" value="F:ATP binding"/>
    <property type="evidence" value="ECO:0007669"/>
    <property type="project" value="UniProtKB-KW"/>
</dbReference>
<dbReference type="InterPro" id="IPR003439">
    <property type="entry name" value="ABC_transporter-like_ATP-bd"/>
</dbReference>
<evidence type="ECO:0000313" key="11">
    <source>
        <dbReference type="Proteomes" id="UP001595882"/>
    </source>
</evidence>
<name>A0ABV8WXH4_9BACI</name>
<comment type="caution">
    <text evidence="10">The sequence shown here is derived from an EMBL/GenBank/DDBJ whole genome shotgun (WGS) entry which is preliminary data.</text>
</comment>
<dbReference type="PANTHER" id="PTHR43553">
    <property type="entry name" value="HEAVY METAL TRANSPORTER"/>
    <property type="match status" value="1"/>
</dbReference>
<keyword evidence="11" id="KW-1185">Reference proteome</keyword>
<feature type="domain" description="ABC transporter" evidence="9">
    <location>
        <begin position="6"/>
        <end position="234"/>
    </location>
</feature>
<sequence>MDQVEVSIEGLKVKFPDEKSFLFKDFSLSINKGEKVLLVGPSGAGKSTLLKILAGIIPHSVEIPMKCADSKLSKHSGYVFQDPDTQFCMPYVDEEIAFVLENLQIPHEEMSDRIQFYMEKVGLVLPESHTKIDKLSGGMKQRLAIASTLALQPDVMFLDEPTAMLDSEGTQQVWESVRKIASDKTVIIVEHKIEHVYDFADRMIMLDSQGAIVADGEPNYVINHYKDLFRQYGIWYPGVWEENIPSYLQYAEKPVPEMTIHHLTGYRSKKGLIHVENAIVNKGEWITITGKNGSGKSTLLQALAKLIKTKGEINYSIKQDKAFYRYVGFVFQNPELQFVTNTVYEELAFSLRDCQLTNEACEQRIRDQLAVFQLEHVKNKHPFQLSVGQMKRLSIATVTIMRPKILLLDEPTFGQDAANTFRMLDYFLTLSNDGTTILMVTHDLHIRNYFATTEWIIDAGKLAGVYRLRNTEGMEGKQSAIGT</sequence>
<keyword evidence="4" id="KW-1003">Cell membrane</keyword>
<reference evidence="11" key="1">
    <citation type="journal article" date="2019" name="Int. J. Syst. Evol. Microbiol.">
        <title>The Global Catalogue of Microorganisms (GCM) 10K type strain sequencing project: providing services to taxonomists for standard genome sequencing and annotation.</title>
        <authorList>
            <consortium name="The Broad Institute Genomics Platform"/>
            <consortium name="The Broad Institute Genome Sequencing Center for Infectious Disease"/>
            <person name="Wu L."/>
            <person name="Ma J."/>
        </authorList>
    </citation>
    <scope>NUCLEOTIDE SEQUENCE [LARGE SCALE GENOMIC DNA]</scope>
    <source>
        <strain evidence="11">CCUG 37865</strain>
    </source>
</reference>
<gene>
    <name evidence="10" type="ORF">ACFOY7_15280</name>
</gene>
<evidence type="ECO:0000313" key="10">
    <source>
        <dbReference type="EMBL" id="MFC4404430.1"/>
    </source>
</evidence>
<dbReference type="EMBL" id="JBHSDT010000008">
    <property type="protein sequence ID" value="MFC4404430.1"/>
    <property type="molecule type" value="Genomic_DNA"/>
</dbReference>
<dbReference type="InterPro" id="IPR015856">
    <property type="entry name" value="ABC_transpr_CbiO/EcfA_su"/>
</dbReference>
<organism evidence="10 11">
    <name type="scientific">Gracilibacillus xinjiangensis</name>
    <dbReference type="NCBI Taxonomy" id="1193282"/>
    <lineage>
        <taxon>Bacteria</taxon>
        <taxon>Bacillati</taxon>
        <taxon>Bacillota</taxon>
        <taxon>Bacilli</taxon>
        <taxon>Bacillales</taxon>
        <taxon>Bacillaceae</taxon>
        <taxon>Gracilibacillus</taxon>
    </lineage>
</organism>
<dbReference type="InterPro" id="IPR017871">
    <property type="entry name" value="ABC_transporter-like_CS"/>
</dbReference>
<keyword evidence="6 10" id="KW-0067">ATP-binding</keyword>
<dbReference type="InterPro" id="IPR050095">
    <property type="entry name" value="ECF_ABC_transporter_ATP-bd"/>
</dbReference>
<keyword evidence="3" id="KW-0813">Transport</keyword>
<evidence type="ECO:0000256" key="6">
    <source>
        <dbReference type="ARBA" id="ARBA00022840"/>
    </source>
</evidence>
<dbReference type="InterPro" id="IPR003593">
    <property type="entry name" value="AAA+_ATPase"/>
</dbReference>
<keyword evidence="7" id="KW-1278">Translocase</keyword>
<keyword evidence="5" id="KW-0547">Nucleotide-binding</keyword>
<dbReference type="PROSITE" id="PS50893">
    <property type="entry name" value="ABC_TRANSPORTER_2"/>
    <property type="match status" value="2"/>
</dbReference>
<dbReference type="SMART" id="SM00382">
    <property type="entry name" value="AAA"/>
    <property type="match status" value="2"/>
</dbReference>
<evidence type="ECO:0000256" key="8">
    <source>
        <dbReference type="ARBA" id="ARBA00023136"/>
    </source>
</evidence>
<dbReference type="Pfam" id="PF00005">
    <property type="entry name" value="ABC_tran"/>
    <property type="match status" value="2"/>
</dbReference>
<dbReference type="Gene3D" id="3.40.50.300">
    <property type="entry name" value="P-loop containing nucleotide triphosphate hydrolases"/>
    <property type="match status" value="2"/>
</dbReference>
<accession>A0ABV8WXH4</accession>
<dbReference type="CDD" id="cd03225">
    <property type="entry name" value="ABC_cobalt_CbiO_domain1"/>
    <property type="match status" value="2"/>
</dbReference>
<dbReference type="SUPFAM" id="SSF52540">
    <property type="entry name" value="P-loop containing nucleoside triphosphate hydrolases"/>
    <property type="match status" value="2"/>
</dbReference>
<keyword evidence="8" id="KW-0472">Membrane</keyword>
<dbReference type="Proteomes" id="UP001595882">
    <property type="component" value="Unassembled WGS sequence"/>
</dbReference>